<evidence type="ECO:0000313" key="2">
    <source>
        <dbReference type="EMBL" id="TXH78502.1"/>
    </source>
</evidence>
<gene>
    <name evidence="2" type="ORF">E6Q80_22575</name>
</gene>
<dbReference type="RefSeq" id="WP_004304682.1">
    <property type="nucleotide sequence ID" value="NZ_SSFD01000387.1"/>
</dbReference>
<accession>A0A5C7S5E6</accession>
<dbReference type="InterPro" id="IPR048770">
    <property type="entry name" value="SoFic-like_C"/>
</dbReference>
<evidence type="ECO:0000313" key="3">
    <source>
        <dbReference type="Proteomes" id="UP000321192"/>
    </source>
</evidence>
<name>A0A5C7S5E6_THASP</name>
<sequence length="104" mass="11772">MLDAVRSTAQWTTSRIKAIRALIDDTAERMKRDAPGIYSRELTELIFVQPYCRIANVVDADIAQRQTASVYLKQLVDIGLLREMKAGREKLFINPHLIQALSVA</sequence>
<dbReference type="Proteomes" id="UP000321192">
    <property type="component" value="Unassembled WGS sequence"/>
</dbReference>
<feature type="domain" description="Adenylyltransferase SoFic-like C-terminal" evidence="1">
    <location>
        <begin position="22"/>
        <end position="97"/>
    </location>
</feature>
<organism evidence="2 3">
    <name type="scientific">Thauera aminoaromatica</name>
    <dbReference type="NCBI Taxonomy" id="164330"/>
    <lineage>
        <taxon>Bacteria</taxon>
        <taxon>Pseudomonadati</taxon>
        <taxon>Pseudomonadota</taxon>
        <taxon>Betaproteobacteria</taxon>
        <taxon>Rhodocyclales</taxon>
        <taxon>Zoogloeaceae</taxon>
        <taxon>Thauera</taxon>
    </lineage>
</organism>
<comment type="caution">
    <text evidence="2">The sequence shown here is derived from an EMBL/GenBank/DDBJ whole genome shotgun (WGS) entry which is preliminary data.</text>
</comment>
<evidence type="ECO:0000259" key="1">
    <source>
        <dbReference type="Pfam" id="PF21248"/>
    </source>
</evidence>
<proteinExistence type="predicted"/>
<reference evidence="2 3" key="1">
    <citation type="submission" date="2018-09" db="EMBL/GenBank/DDBJ databases">
        <title>Metagenome Assembled Genomes from an Advanced Water Purification Facility.</title>
        <authorList>
            <person name="Stamps B.W."/>
            <person name="Spear J.R."/>
        </authorList>
    </citation>
    <scope>NUCLEOTIDE SEQUENCE [LARGE SCALE GENOMIC DNA]</scope>
    <source>
        <strain evidence="2">Bin_27_1</strain>
    </source>
</reference>
<dbReference type="AlphaFoldDB" id="A0A5C7S5E6"/>
<dbReference type="EMBL" id="SSFD01000387">
    <property type="protein sequence ID" value="TXH78502.1"/>
    <property type="molecule type" value="Genomic_DNA"/>
</dbReference>
<protein>
    <submittedName>
        <fullName evidence="2">Cell filamentation protein Fic</fullName>
    </submittedName>
</protein>
<dbReference type="Pfam" id="PF21248">
    <property type="entry name" value="SoFic-like_C"/>
    <property type="match status" value="1"/>
</dbReference>